<accession>A0A8T0JQQ3</accession>
<gene>
    <name evidence="2" type="ORF">HKW66_Vig0172910</name>
</gene>
<feature type="domain" description="RSE1/DDB1/CPSF1 second beta-propeller" evidence="1">
    <location>
        <begin position="119"/>
        <end position="263"/>
    </location>
</feature>
<evidence type="ECO:0000259" key="1">
    <source>
        <dbReference type="Pfam" id="PF23726"/>
    </source>
</evidence>
<evidence type="ECO:0000313" key="3">
    <source>
        <dbReference type="Proteomes" id="UP000743370"/>
    </source>
</evidence>
<reference evidence="2 3" key="1">
    <citation type="submission" date="2020-05" db="EMBL/GenBank/DDBJ databases">
        <title>Vigna angularis (adzuki bean) Var. LongXiaoDou No. 4 denovo assembly.</title>
        <authorList>
            <person name="Xiang H."/>
        </authorList>
    </citation>
    <scope>NUCLEOTIDE SEQUENCE [LARGE SCALE GENOMIC DNA]</scope>
    <source>
        <tissue evidence="2">Leaf</tissue>
    </source>
</reference>
<dbReference type="AlphaFoldDB" id="A0A8T0JQQ3"/>
<protein>
    <submittedName>
        <fullName evidence="2">Spliceosome-associated protein</fullName>
    </submittedName>
</protein>
<dbReference type="InterPro" id="IPR015943">
    <property type="entry name" value="WD40/YVTN_repeat-like_dom_sf"/>
</dbReference>
<dbReference type="Pfam" id="PF23726">
    <property type="entry name" value="Beta-prop_RSE1_2nd"/>
    <property type="match status" value="1"/>
</dbReference>
<dbReference type="Proteomes" id="UP000743370">
    <property type="component" value="Unassembled WGS sequence"/>
</dbReference>
<sequence>MFFFLLQTEYGDIFKSGFLFVALEFGNHALYQFKSIGDEDDVEASCATLMETEEGFPPVFFQPRRLENLVRIDQVESLMPIMDMKVSNLFEEETPQIFTLCGRGPRSSFRILRTGLAVSEMIVSKLPGIPSVVWTVKKNVIDEFDAYVVVSQTQLLCFLIISETVEEVTGSGFLDTTPSLDVSLIRDDSLMQVHPNGIWHIMENGHINEWRTPGKRTISKVGSNRLQVVIAVSGGEVIYFEVDVTGQLMEVEKHEISGDVACTKRS</sequence>
<dbReference type="Gene3D" id="2.130.10.10">
    <property type="entry name" value="YVTN repeat-like/Quinoprotein amine dehydrogenase"/>
    <property type="match status" value="1"/>
</dbReference>
<dbReference type="InterPro" id="IPR058543">
    <property type="entry name" value="Beta-prop_RSE1/DDB1/CPSF1_2nd"/>
</dbReference>
<organism evidence="2 3">
    <name type="scientific">Phaseolus angularis</name>
    <name type="common">Azuki bean</name>
    <name type="synonym">Vigna angularis</name>
    <dbReference type="NCBI Taxonomy" id="3914"/>
    <lineage>
        <taxon>Eukaryota</taxon>
        <taxon>Viridiplantae</taxon>
        <taxon>Streptophyta</taxon>
        <taxon>Embryophyta</taxon>
        <taxon>Tracheophyta</taxon>
        <taxon>Spermatophyta</taxon>
        <taxon>Magnoliopsida</taxon>
        <taxon>eudicotyledons</taxon>
        <taxon>Gunneridae</taxon>
        <taxon>Pentapetalae</taxon>
        <taxon>rosids</taxon>
        <taxon>fabids</taxon>
        <taxon>Fabales</taxon>
        <taxon>Fabaceae</taxon>
        <taxon>Papilionoideae</taxon>
        <taxon>50 kb inversion clade</taxon>
        <taxon>NPAAA clade</taxon>
        <taxon>indigoferoid/millettioid clade</taxon>
        <taxon>Phaseoleae</taxon>
        <taxon>Vigna</taxon>
    </lineage>
</organism>
<proteinExistence type="predicted"/>
<comment type="caution">
    <text evidence="2">The sequence shown here is derived from an EMBL/GenBank/DDBJ whole genome shotgun (WGS) entry which is preliminary data.</text>
</comment>
<dbReference type="PANTHER" id="PTHR10644">
    <property type="entry name" value="DNA REPAIR/RNA PROCESSING CPSF FAMILY"/>
    <property type="match status" value="1"/>
</dbReference>
<dbReference type="InterPro" id="IPR050358">
    <property type="entry name" value="RSE1/DDB1/CFT1"/>
</dbReference>
<evidence type="ECO:0000313" key="2">
    <source>
        <dbReference type="EMBL" id="KAG2380512.1"/>
    </source>
</evidence>
<name>A0A8T0JQQ3_PHAAN</name>
<dbReference type="EMBL" id="JABFOF010000009">
    <property type="protein sequence ID" value="KAG2380512.1"/>
    <property type="molecule type" value="Genomic_DNA"/>
</dbReference>